<comment type="caution">
    <text evidence="1">The sequence shown here is derived from an EMBL/GenBank/DDBJ whole genome shotgun (WGS) entry which is preliminary data.</text>
</comment>
<dbReference type="EMBL" id="BMJT01000007">
    <property type="protein sequence ID" value="GGG26676.1"/>
    <property type="molecule type" value="Genomic_DNA"/>
</dbReference>
<name>A0A917G7I0_9BACI</name>
<accession>A0A917G7I0</accession>
<protein>
    <submittedName>
        <fullName evidence="1">Uncharacterized protein</fullName>
    </submittedName>
</protein>
<evidence type="ECO:0000313" key="1">
    <source>
        <dbReference type="EMBL" id="GGG26676.1"/>
    </source>
</evidence>
<gene>
    <name evidence="1" type="ORF">GCM10007425_21580</name>
</gene>
<evidence type="ECO:0000313" key="2">
    <source>
        <dbReference type="Proteomes" id="UP000616608"/>
    </source>
</evidence>
<reference evidence="1" key="2">
    <citation type="submission" date="2020-09" db="EMBL/GenBank/DDBJ databases">
        <authorList>
            <person name="Sun Q."/>
            <person name="Zhou Y."/>
        </authorList>
    </citation>
    <scope>NUCLEOTIDE SEQUENCE</scope>
    <source>
        <strain evidence="1">CGMCC 1.15760</strain>
    </source>
</reference>
<dbReference type="AlphaFoldDB" id="A0A917G7I0"/>
<sequence>MNIMEVENYDFLELKENLKMSLHIFNHEIFDEIENIPVNVEIK</sequence>
<reference evidence="1" key="1">
    <citation type="journal article" date="2014" name="Int. J. Syst. Evol. Microbiol.">
        <title>Complete genome sequence of Corynebacterium casei LMG S-19264T (=DSM 44701T), isolated from a smear-ripened cheese.</title>
        <authorList>
            <consortium name="US DOE Joint Genome Institute (JGI-PGF)"/>
            <person name="Walter F."/>
            <person name="Albersmeier A."/>
            <person name="Kalinowski J."/>
            <person name="Ruckert C."/>
        </authorList>
    </citation>
    <scope>NUCLEOTIDE SEQUENCE</scope>
    <source>
        <strain evidence="1">CGMCC 1.15760</strain>
    </source>
</reference>
<proteinExistence type="predicted"/>
<keyword evidence="2" id="KW-1185">Reference proteome</keyword>
<organism evidence="1 2">
    <name type="scientific">Lysinibacillus alkalisoli</name>
    <dbReference type="NCBI Taxonomy" id="1911548"/>
    <lineage>
        <taxon>Bacteria</taxon>
        <taxon>Bacillati</taxon>
        <taxon>Bacillota</taxon>
        <taxon>Bacilli</taxon>
        <taxon>Bacillales</taxon>
        <taxon>Bacillaceae</taxon>
        <taxon>Lysinibacillus</taxon>
    </lineage>
</organism>
<dbReference type="Proteomes" id="UP000616608">
    <property type="component" value="Unassembled WGS sequence"/>
</dbReference>